<dbReference type="InterPro" id="IPR018060">
    <property type="entry name" value="HTH_AraC"/>
</dbReference>
<keyword evidence="3" id="KW-0804">Transcription</keyword>
<dbReference type="PANTHER" id="PTHR43280">
    <property type="entry name" value="ARAC-FAMILY TRANSCRIPTIONAL REGULATOR"/>
    <property type="match status" value="1"/>
</dbReference>
<protein>
    <submittedName>
        <fullName evidence="5">AraC-like DNA-binding protein</fullName>
    </submittedName>
</protein>
<sequence length="280" mass="31992">MKNCFFPNVSPSDRKLPYFLHCSARQYDQEEVQRPDGCHWFQLNICMSGKGILKMGGREQEINEGDSMIIFPDISHHYYAVGGPMIVSWIAFDGFQVASLLKSIGIETSGLYRLGNNKEIHEAIGKTLTLQNCEMTEQGILGSEKVYSFLLTLVKGYDPEHDAMKTGENLKKIKPALEFMNRHLSEPIGIEDMADSMGISPQHFCLLFKSALNQRPFEYLNSLRLNHSKNLLIDEPDLPLKEVSGRSGYANHSYFCQLFKKQERLTPAEFRKLYKQDNLI</sequence>
<dbReference type="Proteomes" id="UP000587760">
    <property type="component" value="Unassembled WGS sequence"/>
</dbReference>
<dbReference type="EMBL" id="JACHGJ010000003">
    <property type="protein sequence ID" value="MBB6480597.1"/>
    <property type="molecule type" value="Genomic_DNA"/>
</dbReference>
<dbReference type="PANTHER" id="PTHR43280:SF2">
    <property type="entry name" value="HTH-TYPE TRANSCRIPTIONAL REGULATOR EXSA"/>
    <property type="match status" value="1"/>
</dbReference>
<keyword evidence="6" id="KW-1185">Reference proteome</keyword>
<evidence type="ECO:0000256" key="3">
    <source>
        <dbReference type="ARBA" id="ARBA00023163"/>
    </source>
</evidence>
<reference evidence="5 6" key="1">
    <citation type="submission" date="2020-08" db="EMBL/GenBank/DDBJ databases">
        <title>Genomic Encyclopedia of Type Strains, Phase IV (KMG-IV): sequencing the most valuable type-strain genomes for metagenomic binning, comparative biology and taxonomic classification.</title>
        <authorList>
            <person name="Goeker M."/>
        </authorList>
    </citation>
    <scope>NUCLEOTIDE SEQUENCE [LARGE SCALE GENOMIC DNA]</scope>
    <source>
        <strain evidence="5 6">DSM 2461</strain>
    </source>
</reference>
<comment type="caution">
    <text evidence="5">The sequence shown here is derived from an EMBL/GenBank/DDBJ whole genome shotgun (WGS) entry which is preliminary data.</text>
</comment>
<dbReference type="GO" id="GO:0043565">
    <property type="term" value="F:sequence-specific DNA binding"/>
    <property type="evidence" value="ECO:0007669"/>
    <property type="project" value="InterPro"/>
</dbReference>
<dbReference type="PROSITE" id="PS01124">
    <property type="entry name" value="HTH_ARAC_FAMILY_2"/>
    <property type="match status" value="1"/>
</dbReference>
<keyword evidence="1" id="KW-0805">Transcription regulation</keyword>
<evidence type="ECO:0000256" key="2">
    <source>
        <dbReference type="ARBA" id="ARBA00023125"/>
    </source>
</evidence>
<dbReference type="SUPFAM" id="SSF46689">
    <property type="entry name" value="Homeodomain-like"/>
    <property type="match status" value="2"/>
</dbReference>
<name>A0A841RBH9_9SPIO</name>
<evidence type="ECO:0000256" key="1">
    <source>
        <dbReference type="ARBA" id="ARBA00023015"/>
    </source>
</evidence>
<dbReference type="InterPro" id="IPR037923">
    <property type="entry name" value="HTH-like"/>
</dbReference>
<dbReference type="GO" id="GO:0003700">
    <property type="term" value="F:DNA-binding transcription factor activity"/>
    <property type="evidence" value="ECO:0007669"/>
    <property type="project" value="InterPro"/>
</dbReference>
<organism evidence="5 6">
    <name type="scientific">Spirochaeta isovalerica</name>
    <dbReference type="NCBI Taxonomy" id="150"/>
    <lineage>
        <taxon>Bacteria</taxon>
        <taxon>Pseudomonadati</taxon>
        <taxon>Spirochaetota</taxon>
        <taxon>Spirochaetia</taxon>
        <taxon>Spirochaetales</taxon>
        <taxon>Spirochaetaceae</taxon>
        <taxon>Spirochaeta</taxon>
    </lineage>
</organism>
<evidence type="ECO:0000313" key="6">
    <source>
        <dbReference type="Proteomes" id="UP000587760"/>
    </source>
</evidence>
<dbReference type="Pfam" id="PF12833">
    <property type="entry name" value="HTH_18"/>
    <property type="match status" value="1"/>
</dbReference>
<dbReference type="AlphaFoldDB" id="A0A841RBH9"/>
<dbReference type="InterPro" id="IPR003313">
    <property type="entry name" value="AraC-bd"/>
</dbReference>
<evidence type="ECO:0000313" key="5">
    <source>
        <dbReference type="EMBL" id="MBB6480597.1"/>
    </source>
</evidence>
<dbReference type="Gene3D" id="2.60.120.280">
    <property type="entry name" value="Regulatory protein AraC"/>
    <property type="match status" value="1"/>
</dbReference>
<gene>
    <name evidence="5" type="ORF">HNR50_002260</name>
</gene>
<dbReference type="Pfam" id="PF02311">
    <property type="entry name" value="AraC_binding"/>
    <property type="match status" value="1"/>
</dbReference>
<proteinExistence type="predicted"/>
<dbReference type="Gene3D" id="1.10.10.60">
    <property type="entry name" value="Homeodomain-like"/>
    <property type="match status" value="2"/>
</dbReference>
<dbReference type="InterPro" id="IPR009057">
    <property type="entry name" value="Homeodomain-like_sf"/>
</dbReference>
<accession>A0A841RBH9</accession>
<dbReference type="RefSeq" id="WP_184746855.1">
    <property type="nucleotide sequence ID" value="NZ_JACHGJ010000003.1"/>
</dbReference>
<feature type="domain" description="HTH araC/xylS-type" evidence="4">
    <location>
        <begin position="174"/>
        <end position="273"/>
    </location>
</feature>
<evidence type="ECO:0000259" key="4">
    <source>
        <dbReference type="PROSITE" id="PS01124"/>
    </source>
</evidence>
<dbReference type="SUPFAM" id="SSF51215">
    <property type="entry name" value="Regulatory protein AraC"/>
    <property type="match status" value="1"/>
</dbReference>
<keyword evidence="2 5" id="KW-0238">DNA-binding</keyword>
<dbReference type="SMART" id="SM00342">
    <property type="entry name" value="HTH_ARAC"/>
    <property type="match status" value="1"/>
</dbReference>